<keyword evidence="3" id="KW-1185">Reference proteome</keyword>
<proteinExistence type="predicted"/>
<dbReference type="EMBL" id="CAHIKZ030001506">
    <property type="protein sequence ID" value="CAE1266230.1"/>
    <property type="molecule type" value="Genomic_DNA"/>
</dbReference>
<evidence type="ECO:0000313" key="2">
    <source>
        <dbReference type="EMBL" id="CAE1266230.1"/>
    </source>
</evidence>
<organism evidence="2 3">
    <name type="scientific">Acanthosepion pharaonis</name>
    <name type="common">Pharaoh cuttlefish</name>
    <name type="synonym">Sepia pharaonis</name>
    <dbReference type="NCBI Taxonomy" id="158019"/>
    <lineage>
        <taxon>Eukaryota</taxon>
        <taxon>Metazoa</taxon>
        <taxon>Spiralia</taxon>
        <taxon>Lophotrochozoa</taxon>
        <taxon>Mollusca</taxon>
        <taxon>Cephalopoda</taxon>
        <taxon>Coleoidea</taxon>
        <taxon>Decapodiformes</taxon>
        <taxon>Sepiida</taxon>
        <taxon>Sepiina</taxon>
        <taxon>Sepiidae</taxon>
        <taxon>Acanthosepion</taxon>
    </lineage>
</organism>
<dbReference type="AlphaFoldDB" id="A0A812CGZ0"/>
<feature type="transmembrane region" description="Helical" evidence="1">
    <location>
        <begin position="39"/>
        <end position="59"/>
    </location>
</feature>
<evidence type="ECO:0000256" key="1">
    <source>
        <dbReference type="SAM" id="Phobius"/>
    </source>
</evidence>
<feature type="transmembrane region" description="Helical" evidence="1">
    <location>
        <begin position="80"/>
        <end position="106"/>
    </location>
</feature>
<comment type="caution">
    <text evidence="2">The sequence shown here is derived from an EMBL/GenBank/DDBJ whole genome shotgun (WGS) entry which is preliminary data.</text>
</comment>
<protein>
    <submittedName>
        <fullName evidence="2">Uncharacterized protein</fullName>
    </submittedName>
</protein>
<keyword evidence="1" id="KW-0812">Transmembrane</keyword>
<evidence type="ECO:0000313" key="3">
    <source>
        <dbReference type="Proteomes" id="UP000597762"/>
    </source>
</evidence>
<gene>
    <name evidence="2" type="ORF">SPHA_35066</name>
</gene>
<keyword evidence="1" id="KW-1133">Transmembrane helix</keyword>
<reference evidence="2" key="1">
    <citation type="submission" date="2021-01" db="EMBL/GenBank/DDBJ databases">
        <authorList>
            <person name="Li R."/>
            <person name="Bekaert M."/>
        </authorList>
    </citation>
    <scope>NUCLEOTIDE SEQUENCE</scope>
    <source>
        <strain evidence="2">Farmed</strain>
    </source>
</reference>
<feature type="transmembrane region" description="Helical" evidence="1">
    <location>
        <begin position="155"/>
        <end position="177"/>
    </location>
</feature>
<sequence>MKYLSICLCVYLSNYLSIYLSQSVHHFSFNIYQSLHIYLSIYLIVFIYFSFFNSLTFVMKRMSLFFVGSCSFLSTHFRRCACRLLSVCSCDYVMFLMSEISLASFLFPSQLSIYLKCFPYFEDDQFRKCSLPHFVPLSVSPSIIPTFSLSSPLSLYLLIYLPLFITQTSVLSPLLSINIS</sequence>
<dbReference type="Proteomes" id="UP000597762">
    <property type="component" value="Unassembled WGS sequence"/>
</dbReference>
<name>A0A812CGZ0_ACAPH</name>
<keyword evidence="1" id="KW-0472">Membrane</keyword>
<accession>A0A812CGZ0</accession>